<organism evidence="1 2">
    <name type="scientific">Ilyomonas limi</name>
    <dbReference type="NCBI Taxonomy" id="2575867"/>
    <lineage>
        <taxon>Bacteria</taxon>
        <taxon>Pseudomonadati</taxon>
        <taxon>Bacteroidota</taxon>
        <taxon>Chitinophagia</taxon>
        <taxon>Chitinophagales</taxon>
        <taxon>Chitinophagaceae</taxon>
        <taxon>Ilyomonas</taxon>
    </lineage>
</organism>
<dbReference type="EMBL" id="SZQL01000016">
    <property type="protein sequence ID" value="TKK66185.1"/>
    <property type="molecule type" value="Genomic_DNA"/>
</dbReference>
<comment type="caution">
    <text evidence="1">The sequence shown here is derived from an EMBL/GenBank/DDBJ whole genome shotgun (WGS) entry which is preliminary data.</text>
</comment>
<protein>
    <submittedName>
        <fullName evidence="1">Uncharacterized protein</fullName>
    </submittedName>
</protein>
<gene>
    <name evidence="1" type="ORF">FC093_18210</name>
</gene>
<evidence type="ECO:0000313" key="2">
    <source>
        <dbReference type="Proteomes" id="UP000305848"/>
    </source>
</evidence>
<evidence type="ECO:0000313" key="1">
    <source>
        <dbReference type="EMBL" id="TKK66185.1"/>
    </source>
</evidence>
<dbReference type="OrthoDB" id="678471at2"/>
<proteinExistence type="predicted"/>
<sequence>MEEKNTSNPMEHTANVKKEFRALIDHLRRDVERLQDPSAKALFEVSAEVITGLEKAFNDYEQKNEAAWKK</sequence>
<dbReference type="Proteomes" id="UP000305848">
    <property type="component" value="Unassembled WGS sequence"/>
</dbReference>
<dbReference type="RefSeq" id="WP_137263241.1">
    <property type="nucleotide sequence ID" value="NZ_SZQL01000016.1"/>
</dbReference>
<dbReference type="AlphaFoldDB" id="A0A4U3KUG8"/>
<reference evidence="1 2" key="1">
    <citation type="submission" date="2019-05" db="EMBL/GenBank/DDBJ databases">
        <title>Panacibacter sp. strain 17mud1-8 Genome sequencing and assembly.</title>
        <authorList>
            <person name="Chhetri G."/>
        </authorList>
    </citation>
    <scope>NUCLEOTIDE SEQUENCE [LARGE SCALE GENOMIC DNA]</scope>
    <source>
        <strain evidence="1 2">17mud1-8</strain>
    </source>
</reference>
<name>A0A4U3KUG8_9BACT</name>
<keyword evidence="2" id="KW-1185">Reference proteome</keyword>
<accession>A0A4U3KUG8</accession>